<evidence type="ECO:0000313" key="2">
    <source>
        <dbReference type="Proteomes" id="UP000183868"/>
    </source>
</evidence>
<name>A0A1J1C4E7_CALAY</name>
<proteinExistence type="predicted"/>
<dbReference type="EMBL" id="CP018099">
    <property type="protein sequence ID" value="APF17276.1"/>
    <property type="molecule type" value="Genomic_DNA"/>
</dbReference>
<accession>A0A1J1C4E7</accession>
<evidence type="ECO:0000313" key="1">
    <source>
        <dbReference type="EMBL" id="APF17276.1"/>
    </source>
</evidence>
<dbReference type="Proteomes" id="UP000183868">
    <property type="component" value="Chromosome"/>
</dbReference>
<dbReference type="AlphaFoldDB" id="A0A1J1C4E7"/>
<gene>
    <name evidence="1" type="ORF">Cabys_525</name>
</gene>
<organism evidence="1 2">
    <name type="scientific">Caldithrix abyssi DSM 13497</name>
    <dbReference type="NCBI Taxonomy" id="880073"/>
    <lineage>
        <taxon>Bacteria</taxon>
        <taxon>Pseudomonadati</taxon>
        <taxon>Calditrichota</taxon>
        <taxon>Calditrichia</taxon>
        <taxon>Calditrichales</taxon>
        <taxon>Calditrichaceae</taxon>
        <taxon>Caldithrix</taxon>
    </lineage>
</organism>
<protein>
    <submittedName>
        <fullName evidence="1">Uncharacterized protein</fullName>
    </submittedName>
</protein>
<sequence length="48" mass="5692">MVADPLNRCVYSRAAQPQLLKNRNVRNEYFKLNYHCSLDPHSQTKDQE</sequence>
<dbReference type="KEGG" id="caby:Cabys_525"/>
<reference evidence="1 2" key="1">
    <citation type="submission" date="2016-11" db="EMBL/GenBank/DDBJ databases">
        <title>Genomic analysis of Caldithrix abyssi and proposal of a novel bacterial phylum Caldithrichaeota.</title>
        <authorList>
            <person name="Kublanov I."/>
            <person name="Sigalova O."/>
            <person name="Gavrilov S."/>
            <person name="Lebedinsky A."/>
            <person name="Ivanova N."/>
            <person name="Daum C."/>
            <person name="Reddy T."/>
            <person name="Klenk H.P."/>
            <person name="Goker M."/>
            <person name="Reva O."/>
            <person name="Miroshnichenko M."/>
            <person name="Kyprides N."/>
            <person name="Woyke T."/>
            <person name="Gelfand M."/>
        </authorList>
    </citation>
    <scope>NUCLEOTIDE SEQUENCE [LARGE SCALE GENOMIC DNA]</scope>
    <source>
        <strain evidence="1 2">LF13</strain>
    </source>
</reference>